<dbReference type="VEuPathDB" id="FungiDB:CLUG_03384"/>
<dbReference type="AlphaFoldDB" id="C4Y5F0"/>
<evidence type="ECO:0000313" key="2">
    <source>
        <dbReference type="EMBL" id="EEQ39255.1"/>
    </source>
</evidence>
<dbReference type="EMBL" id="CH408079">
    <property type="protein sequence ID" value="EEQ39255.1"/>
    <property type="molecule type" value="Genomic_DNA"/>
</dbReference>
<feature type="region of interest" description="Disordered" evidence="1">
    <location>
        <begin position="236"/>
        <end position="260"/>
    </location>
</feature>
<evidence type="ECO:0000313" key="3">
    <source>
        <dbReference type="Proteomes" id="UP000007703"/>
    </source>
</evidence>
<dbReference type="Proteomes" id="UP000007703">
    <property type="component" value="Unassembled WGS sequence"/>
</dbReference>
<dbReference type="KEGG" id="clu:CLUG_03384"/>
<dbReference type="HOGENOM" id="CLU_990464_0_0_1"/>
<reference evidence="2 3" key="1">
    <citation type="journal article" date="2009" name="Nature">
        <title>Evolution of pathogenicity and sexual reproduction in eight Candida genomes.</title>
        <authorList>
            <person name="Butler G."/>
            <person name="Rasmussen M.D."/>
            <person name="Lin M.F."/>
            <person name="Santos M.A."/>
            <person name="Sakthikumar S."/>
            <person name="Munro C.A."/>
            <person name="Rheinbay E."/>
            <person name="Grabherr M."/>
            <person name="Forche A."/>
            <person name="Reedy J.L."/>
            <person name="Agrafioti I."/>
            <person name="Arnaud M.B."/>
            <person name="Bates S."/>
            <person name="Brown A.J."/>
            <person name="Brunke S."/>
            <person name="Costanzo M.C."/>
            <person name="Fitzpatrick D.A."/>
            <person name="de Groot P.W."/>
            <person name="Harris D."/>
            <person name="Hoyer L.L."/>
            <person name="Hube B."/>
            <person name="Klis F.M."/>
            <person name="Kodira C."/>
            <person name="Lennard N."/>
            <person name="Logue M.E."/>
            <person name="Martin R."/>
            <person name="Neiman A.M."/>
            <person name="Nikolaou E."/>
            <person name="Quail M.A."/>
            <person name="Quinn J."/>
            <person name="Santos M.C."/>
            <person name="Schmitzberger F.F."/>
            <person name="Sherlock G."/>
            <person name="Shah P."/>
            <person name="Silverstein K.A."/>
            <person name="Skrzypek M.S."/>
            <person name="Soll D."/>
            <person name="Staggs R."/>
            <person name="Stansfield I."/>
            <person name="Stumpf M.P."/>
            <person name="Sudbery P.E."/>
            <person name="Srikantha T."/>
            <person name="Zeng Q."/>
            <person name="Berman J."/>
            <person name="Berriman M."/>
            <person name="Heitman J."/>
            <person name="Gow N.A."/>
            <person name="Lorenz M.C."/>
            <person name="Birren B.W."/>
            <person name="Kellis M."/>
            <person name="Cuomo C.A."/>
        </authorList>
    </citation>
    <scope>NUCLEOTIDE SEQUENCE [LARGE SCALE GENOMIC DNA]</scope>
    <source>
        <strain evidence="2 3">ATCC 42720</strain>
    </source>
</reference>
<feature type="compositionally biased region" description="Low complexity" evidence="1">
    <location>
        <begin position="236"/>
        <end position="245"/>
    </location>
</feature>
<sequence length="281" mass="29474">MSVGASSPTSCCLGTLRGGNIESPSPCAVESSGALPGALWPGSGNCSNCGTLRKDGERRGLGGRIGVRCGVRLLVPAGSSWPKVASSRRRRSAASSAGRVKGSKAAGATNWGRAAPTCRSPGVIAGSCKGVFCACLSRRRCVWYKCSLLYSFSFWPGKMGDWKDGARGPSAGVFCGKFRGGNALDVGAKSSTTNSMASKLKSASSVPVPRVEIWPPKCVPFPEMFSWETKLWSSWSSKNGSAKAGSGFGGSRTRGEYDDQSSIDDMEEAFKWALLVFQALL</sequence>
<gene>
    <name evidence="2" type="ORF">CLUG_03384</name>
</gene>
<evidence type="ECO:0000256" key="1">
    <source>
        <dbReference type="SAM" id="MobiDB-lite"/>
    </source>
</evidence>
<proteinExistence type="predicted"/>
<protein>
    <submittedName>
        <fullName evidence="2">Uncharacterized protein</fullName>
    </submittedName>
</protein>
<dbReference type="InParanoid" id="C4Y5F0"/>
<name>C4Y5F0_CLAL4</name>
<organism evidence="2 3">
    <name type="scientific">Clavispora lusitaniae (strain ATCC 42720)</name>
    <name type="common">Yeast</name>
    <name type="synonym">Candida lusitaniae</name>
    <dbReference type="NCBI Taxonomy" id="306902"/>
    <lineage>
        <taxon>Eukaryota</taxon>
        <taxon>Fungi</taxon>
        <taxon>Dikarya</taxon>
        <taxon>Ascomycota</taxon>
        <taxon>Saccharomycotina</taxon>
        <taxon>Pichiomycetes</taxon>
        <taxon>Metschnikowiaceae</taxon>
        <taxon>Clavispora</taxon>
    </lineage>
</organism>
<accession>C4Y5F0</accession>